<evidence type="ECO:0000313" key="5">
    <source>
        <dbReference type="Proteomes" id="UP001168575"/>
    </source>
</evidence>
<dbReference type="EMBL" id="JAUMVS010000371">
    <property type="protein sequence ID" value="MDO4842917.1"/>
    <property type="molecule type" value="Genomic_DNA"/>
</dbReference>
<accession>A0AA43RJG3</accession>
<dbReference type="SUPFAM" id="SSF46689">
    <property type="entry name" value="Homeodomain-like"/>
    <property type="match status" value="1"/>
</dbReference>
<evidence type="ECO:0000313" key="4">
    <source>
        <dbReference type="EMBL" id="MDO4842917.1"/>
    </source>
</evidence>
<name>A0AA43RJG3_9ACTN</name>
<dbReference type="InterPro" id="IPR001647">
    <property type="entry name" value="HTH_TetR"/>
</dbReference>
<comment type="caution">
    <text evidence="4">The sequence shown here is derived from an EMBL/GenBank/DDBJ whole genome shotgun (WGS) entry which is preliminary data.</text>
</comment>
<keyword evidence="1 2" id="KW-0238">DNA-binding</keyword>
<evidence type="ECO:0000256" key="2">
    <source>
        <dbReference type="PROSITE-ProRule" id="PRU00335"/>
    </source>
</evidence>
<dbReference type="GO" id="GO:0003677">
    <property type="term" value="F:DNA binding"/>
    <property type="evidence" value="ECO:0007669"/>
    <property type="project" value="UniProtKB-UniRule"/>
</dbReference>
<keyword evidence="5" id="KW-1185">Reference proteome</keyword>
<dbReference type="Gene3D" id="1.10.357.10">
    <property type="entry name" value="Tetracycline Repressor, domain 2"/>
    <property type="match status" value="1"/>
</dbReference>
<dbReference type="Proteomes" id="UP001168575">
    <property type="component" value="Unassembled WGS sequence"/>
</dbReference>
<dbReference type="PROSITE" id="PS50977">
    <property type="entry name" value="HTH_TETR_2"/>
    <property type="match status" value="1"/>
</dbReference>
<proteinExistence type="predicted"/>
<sequence length="241" mass="28011">NTFIFTQQLRIMRSESIRLMKAEVWFMGSNMIRKKRTLIYFIEAAQEITDEEGAENLTIRKVAARAGYNSATLYHYFDNLNQLKMYASLRYVSQYNKEFFESAKNLRTEREKFSLMWDIFIRHSVQHPEAFASVFMSRSHDDTLSGIFSQYNELFPEDSISPVGTVYTFDQYASLVERNLTAILQIQKEENLNNPNLAVINDLMIYFYTGILQDLLNSDAAGRKVLEGKLSKGIHHLLAQI</sequence>
<feature type="DNA-binding region" description="H-T-H motif" evidence="2">
    <location>
        <begin position="58"/>
        <end position="77"/>
    </location>
</feature>
<reference evidence="4" key="1">
    <citation type="submission" date="2023-07" db="EMBL/GenBank/DDBJ databases">
        <title>Between Cages and Wild: Unraveling the Impact of Captivity on Animal Microbiomes and Antimicrobial Resistance.</title>
        <authorList>
            <person name="Schmartz G.P."/>
            <person name="Rehner J."/>
            <person name="Schuff M.J."/>
            <person name="Becker S.L."/>
            <person name="Kravczyk M."/>
            <person name="Gurevich A."/>
            <person name="Francke R."/>
            <person name="Mueller R."/>
            <person name="Keller V."/>
            <person name="Keller A."/>
        </authorList>
    </citation>
    <scope>NUCLEOTIDE SEQUENCE</scope>
    <source>
        <strain evidence="4">S12M_St_49</strain>
    </source>
</reference>
<feature type="domain" description="HTH tetR-type" evidence="3">
    <location>
        <begin position="35"/>
        <end position="95"/>
    </location>
</feature>
<dbReference type="PRINTS" id="PR00455">
    <property type="entry name" value="HTHTETR"/>
</dbReference>
<evidence type="ECO:0000256" key="1">
    <source>
        <dbReference type="ARBA" id="ARBA00023125"/>
    </source>
</evidence>
<evidence type="ECO:0000259" key="3">
    <source>
        <dbReference type="PROSITE" id="PS50977"/>
    </source>
</evidence>
<dbReference type="Pfam" id="PF00440">
    <property type="entry name" value="TetR_N"/>
    <property type="match status" value="1"/>
</dbReference>
<dbReference type="InterPro" id="IPR009057">
    <property type="entry name" value="Homeodomain-like_sf"/>
</dbReference>
<organism evidence="4 5">
    <name type="scientific">Phoenicibacter congonensis</name>
    <dbReference type="NCBI Taxonomy" id="1944646"/>
    <lineage>
        <taxon>Bacteria</taxon>
        <taxon>Bacillati</taxon>
        <taxon>Actinomycetota</taxon>
        <taxon>Coriobacteriia</taxon>
        <taxon>Eggerthellales</taxon>
        <taxon>Eggerthellaceae</taxon>
        <taxon>Phoenicibacter</taxon>
    </lineage>
</organism>
<dbReference type="AlphaFoldDB" id="A0AA43RJG3"/>
<feature type="non-terminal residue" evidence="4">
    <location>
        <position position="1"/>
    </location>
</feature>
<gene>
    <name evidence="4" type="ORF">Q3982_09600</name>
</gene>
<protein>
    <submittedName>
        <fullName evidence="4">TetR/AcrR family transcriptional regulator</fullName>
    </submittedName>
</protein>